<evidence type="ECO:0000313" key="3">
    <source>
        <dbReference type="Proteomes" id="UP000077202"/>
    </source>
</evidence>
<organism evidence="2 3">
    <name type="scientific">Marchantia polymorpha subsp. ruderalis</name>
    <dbReference type="NCBI Taxonomy" id="1480154"/>
    <lineage>
        <taxon>Eukaryota</taxon>
        <taxon>Viridiplantae</taxon>
        <taxon>Streptophyta</taxon>
        <taxon>Embryophyta</taxon>
        <taxon>Marchantiophyta</taxon>
        <taxon>Marchantiopsida</taxon>
        <taxon>Marchantiidae</taxon>
        <taxon>Marchantiales</taxon>
        <taxon>Marchantiaceae</taxon>
        <taxon>Marchantia</taxon>
    </lineage>
</organism>
<protein>
    <submittedName>
        <fullName evidence="2">Uncharacterized protein</fullName>
    </submittedName>
</protein>
<feature type="region of interest" description="Disordered" evidence="1">
    <location>
        <begin position="1"/>
        <end position="75"/>
    </location>
</feature>
<dbReference type="AlphaFoldDB" id="A0A176VT89"/>
<dbReference type="Proteomes" id="UP000077202">
    <property type="component" value="Unassembled WGS sequence"/>
</dbReference>
<proteinExistence type="predicted"/>
<evidence type="ECO:0000313" key="2">
    <source>
        <dbReference type="EMBL" id="OAE23325.1"/>
    </source>
</evidence>
<dbReference type="EMBL" id="LVLJ01002873">
    <property type="protein sequence ID" value="OAE23325.1"/>
    <property type="molecule type" value="Genomic_DNA"/>
</dbReference>
<feature type="compositionally biased region" description="Polar residues" evidence="1">
    <location>
        <begin position="15"/>
        <end position="25"/>
    </location>
</feature>
<feature type="compositionally biased region" description="Basic and acidic residues" evidence="1">
    <location>
        <begin position="57"/>
        <end position="69"/>
    </location>
</feature>
<accession>A0A176VT89</accession>
<name>A0A176VT89_MARPO</name>
<gene>
    <name evidence="2" type="ORF">AXG93_4093s1010</name>
</gene>
<sequence length="184" mass="20910">MPATDRCLASKQVPFDNSTSGQEPSAQEKYREEPSAQSTLDQTPLVEAPSAQTQLEKSAEDEGRKEETRVLSTQAPSAVADRAGVLCEQVVPLLRYLDRKAAKYADPRHRRSYVELVRNRTRFKVATNPKLISLDQKYRELEEKNTVLHGHVTLSRRLHKTVLQLRDDAAAEAQLEFEKQRKIL</sequence>
<evidence type="ECO:0000256" key="1">
    <source>
        <dbReference type="SAM" id="MobiDB-lite"/>
    </source>
</evidence>
<reference evidence="2" key="1">
    <citation type="submission" date="2016-03" db="EMBL/GenBank/DDBJ databases">
        <title>Mechanisms controlling the formation of the plant cell surface in tip-growing cells are functionally conserved among land plants.</title>
        <authorList>
            <person name="Honkanen S."/>
            <person name="Jones V.A."/>
            <person name="Morieri G."/>
            <person name="Champion C."/>
            <person name="Hetherington A.J."/>
            <person name="Kelly S."/>
            <person name="Saint-Marcoux D."/>
            <person name="Proust H."/>
            <person name="Prescott H."/>
            <person name="Dolan L."/>
        </authorList>
    </citation>
    <scope>NUCLEOTIDE SEQUENCE [LARGE SCALE GENOMIC DNA]</scope>
    <source>
        <tissue evidence="2">Whole gametophyte</tissue>
    </source>
</reference>
<keyword evidence="3" id="KW-1185">Reference proteome</keyword>
<comment type="caution">
    <text evidence="2">The sequence shown here is derived from an EMBL/GenBank/DDBJ whole genome shotgun (WGS) entry which is preliminary data.</text>
</comment>